<dbReference type="SUPFAM" id="SSF46689">
    <property type="entry name" value="Homeodomain-like"/>
    <property type="match status" value="1"/>
</dbReference>
<dbReference type="InterPro" id="IPR037923">
    <property type="entry name" value="HTH-like"/>
</dbReference>
<evidence type="ECO:0000313" key="5">
    <source>
        <dbReference type="EMBL" id="EKJ90396.1"/>
    </source>
</evidence>
<dbReference type="InterPro" id="IPR020449">
    <property type="entry name" value="Tscrpt_reg_AraC-type_HTH"/>
</dbReference>
<dbReference type="OrthoDB" id="1096411at2"/>
<dbReference type="RefSeq" id="WP_007763451.1">
    <property type="nucleotide sequence ID" value="NZ_AKBZ01000007.1"/>
</dbReference>
<dbReference type="GO" id="GO:0043565">
    <property type="term" value="F:sequence-specific DNA binding"/>
    <property type="evidence" value="ECO:0007669"/>
    <property type="project" value="InterPro"/>
</dbReference>
<dbReference type="EMBL" id="AGXW01000009">
    <property type="protein sequence ID" value="EKJ90396.1"/>
    <property type="molecule type" value="Genomic_DNA"/>
</dbReference>
<evidence type="ECO:0000259" key="4">
    <source>
        <dbReference type="PROSITE" id="PS01124"/>
    </source>
</evidence>
<dbReference type="InterPro" id="IPR018060">
    <property type="entry name" value="HTH_AraC"/>
</dbReference>
<accession>K5CKX4</accession>
<dbReference type="Gene3D" id="1.10.10.60">
    <property type="entry name" value="Homeodomain-like"/>
    <property type="match status" value="1"/>
</dbReference>
<organism evidence="5 6">
    <name type="scientific">Bacteroides finegoldii CL09T03C10</name>
    <dbReference type="NCBI Taxonomy" id="997888"/>
    <lineage>
        <taxon>Bacteria</taxon>
        <taxon>Pseudomonadati</taxon>
        <taxon>Bacteroidota</taxon>
        <taxon>Bacteroidia</taxon>
        <taxon>Bacteroidales</taxon>
        <taxon>Bacteroidaceae</taxon>
        <taxon>Bacteroides</taxon>
    </lineage>
</organism>
<gene>
    <name evidence="5" type="ORF">HMPREF1057_02431</name>
</gene>
<keyword evidence="2" id="KW-0238">DNA-binding</keyword>
<dbReference type="InterPro" id="IPR003313">
    <property type="entry name" value="AraC-bd"/>
</dbReference>
<dbReference type="Pfam" id="PF02311">
    <property type="entry name" value="AraC_binding"/>
    <property type="match status" value="1"/>
</dbReference>
<comment type="caution">
    <text evidence="5">The sequence shown here is derived from an EMBL/GenBank/DDBJ whole genome shotgun (WGS) entry which is preliminary data.</text>
</comment>
<keyword evidence="3" id="KW-0804">Transcription</keyword>
<dbReference type="PANTHER" id="PTHR43280">
    <property type="entry name" value="ARAC-FAMILY TRANSCRIPTIONAL REGULATOR"/>
    <property type="match status" value="1"/>
</dbReference>
<dbReference type="PROSITE" id="PS01124">
    <property type="entry name" value="HTH_ARAC_FAMILY_2"/>
    <property type="match status" value="1"/>
</dbReference>
<dbReference type="Proteomes" id="UP000007995">
    <property type="component" value="Unassembled WGS sequence"/>
</dbReference>
<protein>
    <recommendedName>
        <fullName evidence="4">HTH araC/xylS-type domain-containing protein</fullName>
    </recommendedName>
</protein>
<proteinExistence type="predicted"/>
<dbReference type="HOGENOM" id="CLU_000445_88_2_10"/>
<dbReference type="GO" id="GO:0003700">
    <property type="term" value="F:DNA-binding transcription factor activity"/>
    <property type="evidence" value="ECO:0007669"/>
    <property type="project" value="InterPro"/>
</dbReference>
<dbReference type="AlphaFoldDB" id="K5CKX4"/>
<evidence type="ECO:0000313" key="6">
    <source>
        <dbReference type="Proteomes" id="UP000007995"/>
    </source>
</evidence>
<dbReference type="Gene3D" id="2.60.120.10">
    <property type="entry name" value="Jelly Rolls"/>
    <property type="match status" value="1"/>
</dbReference>
<dbReference type="InterPro" id="IPR014710">
    <property type="entry name" value="RmlC-like_jellyroll"/>
</dbReference>
<name>K5CKX4_9BACE</name>
<dbReference type="SUPFAM" id="SSF51215">
    <property type="entry name" value="Regulatory protein AraC"/>
    <property type="match status" value="1"/>
</dbReference>
<dbReference type="SMART" id="SM00342">
    <property type="entry name" value="HTH_ARAC"/>
    <property type="match status" value="1"/>
</dbReference>
<feature type="domain" description="HTH araC/xylS-type" evidence="4">
    <location>
        <begin position="194"/>
        <end position="291"/>
    </location>
</feature>
<dbReference type="InterPro" id="IPR009057">
    <property type="entry name" value="Homeodomain-like_sf"/>
</dbReference>
<sequence>MGKEEIFVKYDLEKEVLDDAQFTLMEMPNFFHKNGDNPKQAHIHSFYQIIWFMQGEGVHYVDFKEYPITDNTVFFISPGQIHNFEKRDDFRGIIIHFNESFLSDEGSSENVFLKYNVFNAFDTVPYYHLMPDEVHRLGFFIEEMKTEMGNTQAFAHKDCLKYLVKLFLITVQRTGQRGTGIPLCINNSANRTFVKFRQLLEHHYRQMHTVKEYADRLNVSTKTLTNCVYESSHSTPLKIINERIILEAKRQLLHSDLKIKEIAFYLGFEDPSYFVKLFKRQTGCLPAEFRE</sequence>
<evidence type="ECO:0000256" key="3">
    <source>
        <dbReference type="ARBA" id="ARBA00023163"/>
    </source>
</evidence>
<dbReference type="Pfam" id="PF12833">
    <property type="entry name" value="HTH_18"/>
    <property type="match status" value="1"/>
</dbReference>
<reference evidence="5 6" key="1">
    <citation type="submission" date="2012-02" db="EMBL/GenBank/DDBJ databases">
        <title>The Genome Sequence of Bacteroides finegoldii CL09T03C10.</title>
        <authorList>
            <consortium name="The Broad Institute Genome Sequencing Platform"/>
            <person name="Earl A."/>
            <person name="Ward D."/>
            <person name="Feldgarden M."/>
            <person name="Gevers D."/>
            <person name="Zitomersky N.L."/>
            <person name="Coyne M.J."/>
            <person name="Comstock L.E."/>
            <person name="Young S.K."/>
            <person name="Zeng Q."/>
            <person name="Gargeya S."/>
            <person name="Fitzgerald M."/>
            <person name="Haas B."/>
            <person name="Abouelleil A."/>
            <person name="Alvarado L."/>
            <person name="Arachchi H.M."/>
            <person name="Berlin A."/>
            <person name="Chapman S.B."/>
            <person name="Gearin G."/>
            <person name="Goldberg J."/>
            <person name="Griggs A."/>
            <person name="Gujja S."/>
            <person name="Hansen M."/>
            <person name="Heiman D."/>
            <person name="Howarth C."/>
            <person name="Larimer J."/>
            <person name="Lui A."/>
            <person name="MacDonald P.J.P."/>
            <person name="McCowen C."/>
            <person name="Montmayeur A."/>
            <person name="Murphy C."/>
            <person name="Neiman D."/>
            <person name="Pearson M."/>
            <person name="Priest M."/>
            <person name="Roberts A."/>
            <person name="Saif S."/>
            <person name="Shea T."/>
            <person name="Sisk P."/>
            <person name="Stolte C."/>
            <person name="Sykes S."/>
            <person name="Wortman J."/>
            <person name="Nusbaum C."/>
            <person name="Birren B."/>
        </authorList>
    </citation>
    <scope>NUCLEOTIDE SEQUENCE [LARGE SCALE GENOMIC DNA]</scope>
    <source>
        <strain evidence="5 6">CL09T03C10</strain>
    </source>
</reference>
<evidence type="ECO:0000256" key="2">
    <source>
        <dbReference type="ARBA" id="ARBA00023125"/>
    </source>
</evidence>
<evidence type="ECO:0000256" key="1">
    <source>
        <dbReference type="ARBA" id="ARBA00023015"/>
    </source>
</evidence>
<dbReference type="PRINTS" id="PR00032">
    <property type="entry name" value="HTHARAC"/>
</dbReference>
<dbReference type="PANTHER" id="PTHR43280:SF32">
    <property type="entry name" value="TRANSCRIPTIONAL REGULATORY PROTEIN"/>
    <property type="match status" value="1"/>
</dbReference>
<keyword evidence="1" id="KW-0805">Transcription regulation</keyword>